<protein>
    <submittedName>
        <fullName evidence="2">Uncharacterized protein</fullName>
    </submittedName>
</protein>
<gene>
    <name evidence="2" type="ORF">Pcinc_028639</name>
</gene>
<dbReference type="AlphaFoldDB" id="A0AAE1F383"/>
<keyword evidence="3" id="KW-1185">Reference proteome</keyword>
<evidence type="ECO:0000313" key="2">
    <source>
        <dbReference type="EMBL" id="KAK3865773.1"/>
    </source>
</evidence>
<name>A0AAE1F383_PETCI</name>
<accession>A0AAE1F383</accession>
<sequence length="103" mass="10900">MGGPFVSPPSGILPQSLLPRSDIFLRQSSSIGHLPLSVSPSSIVGYLCQSIHWAILFLTPVRHRCLDESVTGVSPSVGLQGSGGDGLEKSQEQLFTPSMIQSP</sequence>
<evidence type="ECO:0000256" key="1">
    <source>
        <dbReference type="SAM" id="MobiDB-lite"/>
    </source>
</evidence>
<dbReference type="EMBL" id="JAWQEG010003526">
    <property type="protein sequence ID" value="KAK3865773.1"/>
    <property type="molecule type" value="Genomic_DNA"/>
</dbReference>
<organism evidence="2 3">
    <name type="scientific">Petrolisthes cinctipes</name>
    <name type="common">Flat porcelain crab</name>
    <dbReference type="NCBI Taxonomy" id="88211"/>
    <lineage>
        <taxon>Eukaryota</taxon>
        <taxon>Metazoa</taxon>
        <taxon>Ecdysozoa</taxon>
        <taxon>Arthropoda</taxon>
        <taxon>Crustacea</taxon>
        <taxon>Multicrustacea</taxon>
        <taxon>Malacostraca</taxon>
        <taxon>Eumalacostraca</taxon>
        <taxon>Eucarida</taxon>
        <taxon>Decapoda</taxon>
        <taxon>Pleocyemata</taxon>
        <taxon>Anomura</taxon>
        <taxon>Galatheoidea</taxon>
        <taxon>Porcellanidae</taxon>
        <taxon>Petrolisthes</taxon>
    </lineage>
</organism>
<proteinExistence type="predicted"/>
<comment type="caution">
    <text evidence="2">The sequence shown here is derived from an EMBL/GenBank/DDBJ whole genome shotgun (WGS) entry which is preliminary data.</text>
</comment>
<feature type="compositionally biased region" description="Polar residues" evidence="1">
    <location>
        <begin position="92"/>
        <end position="103"/>
    </location>
</feature>
<reference evidence="2" key="1">
    <citation type="submission" date="2023-10" db="EMBL/GenBank/DDBJ databases">
        <title>Genome assemblies of two species of porcelain crab, Petrolisthes cinctipes and Petrolisthes manimaculis (Anomura: Porcellanidae).</title>
        <authorList>
            <person name="Angst P."/>
        </authorList>
    </citation>
    <scope>NUCLEOTIDE SEQUENCE</scope>
    <source>
        <strain evidence="2">PB745_01</strain>
        <tissue evidence="2">Gill</tissue>
    </source>
</reference>
<dbReference type="Proteomes" id="UP001286313">
    <property type="component" value="Unassembled WGS sequence"/>
</dbReference>
<feature type="region of interest" description="Disordered" evidence="1">
    <location>
        <begin position="74"/>
        <end position="103"/>
    </location>
</feature>
<evidence type="ECO:0000313" key="3">
    <source>
        <dbReference type="Proteomes" id="UP001286313"/>
    </source>
</evidence>